<reference evidence="5 6" key="1">
    <citation type="submission" date="2019-12" db="EMBL/GenBank/DDBJ databases">
        <title>Whole-genome analyses of novel actinobacteria.</title>
        <authorList>
            <person name="Sahin N."/>
            <person name="Saygin H."/>
        </authorList>
    </citation>
    <scope>NUCLEOTIDE SEQUENCE [LARGE SCALE GENOMIC DNA]</scope>
    <source>
        <strain evidence="5 6">KC615</strain>
    </source>
</reference>
<gene>
    <name evidence="5" type="primary">rlmB</name>
    <name evidence="5" type="ORF">GSM42_12865</name>
</gene>
<dbReference type="GO" id="GO:0005829">
    <property type="term" value="C:cytosol"/>
    <property type="evidence" value="ECO:0007669"/>
    <property type="project" value="TreeGrafter"/>
</dbReference>
<dbReference type="Pfam" id="PF00588">
    <property type="entry name" value="SpoU_methylase"/>
    <property type="match status" value="1"/>
</dbReference>
<accession>A0A6I4VVG8</accession>
<dbReference type="CDD" id="cd18103">
    <property type="entry name" value="SpoU-like_RlmB"/>
    <property type="match status" value="1"/>
</dbReference>
<dbReference type="NCBIfam" id="TIGR00186">
    <property type="entry name" value="rRNA_methyl_3"/>
    <property type="match status" value="1"/>
</dbReference>
<sequence length="247" mass="27122">MTDWIFGKHAVLEAASAGRDMEKVWLAEGMKKKSVEDLVRQLEDQKVPYHWVPRSKLDQVAENQNHQGVAAQVSSYQYVSVEQIVANAKHKGEHPFLLLLDGIVDPHNLGTVLRTADATGVHGVIIPKRRAVGLTATVAKISAGAIEYVPVAKVTNMNRTAEYLKDQGVWLVGTDGESKQSYETVDYDMPVALVIGNEGQGISQQLKKKCDFLVRLPMKGRVSSLNASVATGVMLYQVLQSRKTKGN</sequence>
<dbReference type="FunFam" id="3.40.1280.10:FF:000008">
    <property type="entry name" value="Group 3 RNA methyltransferase TrmH"/>
    <property type="match status" value="1"/>
</dbReference>
<comment type="similarity">
    <text evidence="1">Belongs to the class IV-like SAM-binding methyltransferase superfamily. RNA methyltransferase TrmH family.</text>
</comment>
<dbReference type="InterPro" id="IPR013123">
    <property type="entry name" value="SpoU_subst-bd"/>
</dbReference>
<protein>
    <submittedName>
        <fullName evidence="5">23S rRNA (Guanosine(2251)-2'-O)-methyltransferase RlmB</fullName>
    </submittedName>
</protein>
<dbReference type="SUPFAM" id="SSF75217">
    <property type="entry name" value="alpha/beta knot"/>
    <property type="match status" value="1"/>
</dbReference>
<evidence type="ECO:0000256" key="3">
    <source>
        <dbReference type="ARBA" id="ARBA00022679"/>
    </source>
</evidence>
<dbReference type="PANTHER" id="PTHR46429:SF1">
    <property type="entry name" value="23S RRNA (GUANOSINE-2'-O-)-METHYLTRANSFERASE RLMB"/>
    <property type="match status" value="1"/>
</dbReference>
<keyword evidence="2 5" id="KW-0489">Methyltransferase</keyword>
<dbReference type="InterPro" id="IPR004441">
    <property type="entry name" value="rRNA_MeTrfase_TrmH"/>
</dbReference>
<dbReference type="InterPro" id="IPR029028">
    <property type="entry name" value="Alpha/beta_knot_MTases"/>
</dbReference>
<dbReference type="SUPFAM" id="SSF55315">
    <property type="entry name" value="L30e-like"/>
    <property type="match status" value="1"/>
</dbReference>
<dbReference type="RefSeq" id="WP_160801942.1">
    <property type="nucleotide sequence ID" value="NZ_WUUL01000008.1"/>
</dbReference>
<evidence type="ECO:0000313" key="5">
    <source>
        <dbReference type="EMBL" id="MXQ54588.1"/>
    </source>
</evidence>
<dbReference type="PANTHER" id="PTHR46429">
    <property type="entry name" value="23S RRNA (GUANOSINE-2'-O-)-METHYLTRANSFERASE RLMB"/>
    <property type="match status" value="1"/>
</dbReference>
<dbReference type="Gene3D" id="3.30.1330.30">
    <property type="match status" value="1"/>
</dbReference>
<dbReference type="GO" id="GO:0008173">
    <property type="term" value="F:RNA methyltransferase activity"/>
    <property type="evidence" value="ECO:0007669"/>
    <property type="project" value="InterPro"/>
</dbReference>
<dbReference type="InterPro" id="IPR029026">
    <property type="entry name" value="tRNA_m1G_MTases_N"/>
</dbReference>
<dbReference type="GO" id="GO:0032259">
    <property type="term" value="P:methylation"/>
    <property type="evidence" value="ECO:0007669"/>
    <property type="project" value="UniProtKB-KW"/>
</dbReference>
<dbReference type="InterPro" id="IPR001537">
    <property type="entry name" value="SpoU_MeTrfase"/>
</dbReference>
<dbReference type="GO" id="GO:0003723">
    <property type="term" value="F:RNA binding"/>
    <property type="evidence" value="ECO:0007669"/>
    <property type="project" value="InterPro"/>
</dbReference>
<evidence type="ECO:0000313" key="6">
    <source>
        <dbReference type="Proteomes" id="UP000430692"/>
    </source>
</evidence>
<feature type="domain" description="RNA 2-O ribose methyltransferase substrate binding" evidence="4">
    <location>
        <begin position="4"/>
        <end position="79"/>
    </location>
</feature>
<dbReference type="InterPro" id="IPR029064">
    <property type="entry name" value="Ribosomal_eL30-like_sf"/>
</dbReference>
<keyword evidence="3 5" id="KW-0808">Transferase</keyword>
<keyword evidence="6" id="KW-1185">Reference proteome</keyword>
<dbReference type="Proteomes" id="UP000430692">
    <property type="component" value="Unassembled WGS sequence"/>
</dbReference>
<dbReference type="SMART" id="SM00967">
    <property type="entry name" value="SpoU_sub_bind"/>
    <property type="match status" value="1"/>
</dbReference>
<evidence type="ECO:0000256" key="2">
    <source>
        <dbReference type="ARBA" id="ARBA00022603"/>
    </source>
</evidence>
<organism evidence="5 6">
    <name type="scientific">Shimazuella alba</name>
    <dbReference type="NCBI Taxonomy" id="2690964"/>
    <lineage>
        <taxon>Bacteria</taxon>
        <taxon>Bacillati</taxon>
        <taxon>Bacillota</taxon>
        <taxon>Bacilli</taxon>
        <taxon>Bacillales</taxon>
        <taxon>Thermoactinomycetaceae</taxon>
        <taxon>Shimazuella</taxon>
    </lineage>
</organism>
<name>A0A6I4VVG8_9BACL</name>
<dbReference type="EMBL" id="WUUL01000008">
    <property type="protein sequence ID" value="MXQ54588.1"/>
    <property type="molecule type" value="Genomic_DNA"/>
</dbReference>
<dbReference type="Pfam" id="PF08032">
    <property type="entry name" value="SpoU_sub_bind"/>
    <property type="match status" value="1"/>
</dbReference>
<dbReference type="Gene3D" id="3.40.1280.10">
    <property type="match status" value="1"/>
</dbReference>
<comment type="caution">
    <text evidence="5">The sequence shown here is derived from an EMBL/GenBank/DDBJ whole genome shotgun (WGS) entry which is preliminary data.</text>
</comment>
<evidence type="ECO:0000256" key="1">
    <source>
        <dbReference type="ARBA" id="ARBA00007228"/>
    </source>
</evidence>
<dbReference type="AlphaFoldDB" id="A0A6I4VVG8"/>
<proteinExistence type="inferred from homology"/>
<evidence type="ECO:0000259" key="4">
    <source>
        <dbReference type="SMART" id="SM00967"/>
    </source>
</evidence>
<dbReference type="GO" id="GO:0006396">
    <property type="term" value="P:RNA processing"/>
    <property type="evidence" value="ECO:0007669"/>
    <property type="project" value="InterPro"/>
</dbReference>